<evidence type="ECO:0000313" key="2">
    <source>
        <dbReference type="Proteomes" id="UP001500742"/>
    </source>
</evidence>
<proteinExistence type="predicted"/>
<comment type="caution">
    <text evidence="1">The sequence shown here is derived from an EMBL/GenBank/DDBJ whole genome shotgun (WGS) entry which is preliminary data.</text>
</comment>
<name>A0ABP7R9Z7_9SPHI</name>
<keyword evidence="2" id="KW-1185">Reference proteome</keyword>
<dbReference type="Proteomes" id="UP001500742">
    <property type="component" value="Unassembled WGS sequence"/>
</dbReference>
<dbReference type="Gene3D" id="1.10.132.80">
    <property type="match status" value="1"/>
</dbReference>
<sequence>MKTSLKFKTAPQLVQLIDAYFSHIKGEYKLKTTKSTTETTSRKVWTRDPEQPTSSSLALFLGFDSMENFRIYEQKLRYLKPFKYARLRIEAAYEQLLFEKPTGAIFALKAMGWKEKPDTNISATENKTFKVEINSTGPTPAGNEKEVKM</sequence>
<evidence type="ECO:0000313" key="1">
    <source>
        <dbReference type="EMBL" id="GAA3994565.1"/>
    </source>
</evidence>
<accession>A0ABP7R9Z7</accession>
<organism evidence="1 2">
    <name type="scientific">Mucilaginibacter dorajii</name>
    <dbReference type="NCBI Taxonomy" id="692994"/>
    <lineage>
        <taxon>Bacteria</taxon>
        <taxon>Pseudomonadati</taxon>
        <taxon>Bacteroidota</taxon>
        <taxon>Sphingobacteriia</taxon>
        <taxon>Sphingobacteriales</taxon>
        <taxon>Sphingobacteriaceae</taxon>
        <taxon>Mucilaginibacter</taxon>
    </lineage>
</organism>
<gene>
    <name evidence="1" type="ORF">GCM10022210_55920</name>
</gene>
<protein>
    <submittedName>
        <fullName evidence="1">Uncharacterized protein</fullName>
    </submittedName>
</protein>
<reference evidence="2" key="1">
    <citation type="journal article" date="2019" name="Int. J. Syst. Evol. Microbiol.">
        <title>The Global Catalogue of Microorganisms (GCM) 10K type strain sequencing project: providing services to taxonomists for standard genome sequencing and annotation.</title>
        <authorList>
            <consortium name="The Broad Institute Genomics Platform"/>
            <consortium name="The Broad Institute Genome Sequencing Center for Infectious Disease"/>
            <person name="Wu L."/>
            <person name="Ma J."/>
        </authorList>
    </citation>
    <scope>NUCLEOTIDE SEQUENCE [LARGE SCALE GENOMIC DNA]</scope>
    <source>
        <strain evidence="2">JCM 16601</strain>
    </source>
</reference>
<dbReference type="RefSeq" id="WP_259095576.1">
    <property type="nucleotide sequence ID" value="NZ_BAAAZC010000054.1"/>
</dbReference>
<dbReference type="EMBL" id="BAAAZC010000054">
    <property type="protein sequence ID" value="GAA3994565.1"/>
    <property type="molecule type" value="Genomic_DNA"/>
</dbReference>